<dbReference type="PROSITE" id="PS01124">
    <property type="entry name" value="HTH_ARAC_FAMILY_2"/>
    <property type="match status" value="1"/>
</dbReference>
<keyword evidence="3" id="KW-0804">Transcription</keyword>
<keyword evidence="1" id="KW-0805">Transcription regulation</keyword>
<reference evidence="6" key="1">
    <citation type="submission" date="2016-07" db="EMBL/GenBank/DDBJ databases">
        <title>Microvirga ossetica sp. nov. a new species of rhizobia isolated from root nodules of the legume species Vicia alpestris Steven originated from North Ossetia region in the Caucasus.</title>
        <authorList>
            <person name="Safronova V.I."/>
            <person name="Kuznetsova I.G."/>
            <person name="Sazanova A.L."/>
            <person name="Belimov A."/>
            <person name="Andronov E."/>
            <person name="Osledkin Y.S."/>
            <person name="Onishchuk O.P."/>
            <person name="Kurchak O.N."/>
            <person name="Shaposhnikov A.I."/>
            <person name="Willems A."/>
            <person name="Tikhonovich I.A."/>
        </authorList>
    </citation>
    <scope>NUCLEOTIDE SEQUENCE [LARGE SCALE GENOMIC DNA]</scope>
    <source>
        <strain evidence="6">V5/3M</strain>
        <plasmid evidence="6">unnamed4</plasmid>
    </source>
</reference>
<dbReference type="SUPFAM" id="SSF46689">
    <property type="entry name" value="Homeodomain-like"/>
    <property type="match status" value="1"/>
</dbReference>
<proteinExistence type="predicted"/>
<dbReference type="InterPro" id="IPR018060">
    <property type="entry name" value="HTH_AraC"/>
</dbReference>
<dbReference type="EMBL" id="CP016620">
    <property type="protein sequence ID" value="ANY84902.1"/>
    <property type="molecule type" value="Genomic_DNA"/>
</dbReference>
<dbReference type="GO" id="GO:0003700">
    <property type="term" value="F:DNA-binding transcription factor activity"/>
    <property type="evidence" value="ECO:0007669"/>
    <property type="project" value="InterPro"/>
</dbReference>
<dbReference type="GO" id="GO:0005829">
    <property type="term" value="C:cytosol"/>
    <property type="evidence" value="ECO:0007669"/>
    <property type="project" value="TreeGrafter"/>
</dbReference>
<dbReference type="KEGG" id="moc:BB934_42465"/>
<feature type="region of interest" description="Disordered" evidence="4">
    <location>
        <begin position="1"/>
        <end position="22"/>
    </location>
</feature>
<dbReference type="GO" id="GO:0000976">
    <property type="term" value="F:transcription cis-regulatory region binding"/>
    <property type="evidence" value="ECO:0007669"/>
    <property type="project" value="TreeGrafter"/>
</dbReference>
<protein>
    <recommendedName>
        <fullName evidence="5">HTH araC/xylS-type domain-containing protein</fullName>
    </recommendedName>
</protein>
<gene>
    <name evidence="6" type="ORF">BB934_42465</name>
</gene>
<feature type="compositionally biased region" description="Basic and acidic residues" evidence="4">
    <location>
        <begin position="1"/>
        <end position="10"/>
    </location>
</feature>
<dbReference type="Pfam" id="PF12833">
    <property type="entry name" value="HTH_18"/>
    <property type="match status" value="1"/>
</dbReference>
<dbReference type="AlphaFoldDB" id="A0A1B2EY94"/>
<dbReference type="SMART" id="SM00342">
    <property type="entry name" value="HTH_ARAC"/>
    <property type="match status" value="1"/>
</dbReference>
<organism evidence="6">
    <name type="scientific">Microvirga ossetica</name>
    <dbReference type="NCBI Taxonomy" id="1882682"/>
    <lineage>
        <taxon>Bacteria</taxon>
        <taxon>Pseudomonadati</taxon>
        <taxon>Pseudomonadota</taxon>
        <taxon>Alphaproteobacteria</taxon>
        <taxon>Hyphomicrobiales</taxon>
        <taxon>Methylobacteriaceae</taxon>
        <taxon>Microvirga</taxon>
    </lineage>
</organism>
<sequence length="167" mass="19067">MEMPSPRKADLSQSPHGRRPLTEEVQRSLRVKLIRNTCTSDMVASLYAVSRRTLYRYLKAEGRTFRQVANEVRCEIACTLLAETDLTLSQIAEILNYSEISAFTRAFRRWAGQPPSVWRSSHRAQRTVTASPSLKLASSRRSTIPYCGLCEIARGFRCGRDRTLIRE</sequence>
<geneLocation type="plasmid" evidence="6">
    <name>unnamed4</name>
</geneLocation>
<dbReference type="PANTHER" id="PTHR47894">
    <property type="entry name" value="HTH-TYPE TRANSCRIPTIONAL REGULATOR GADX"/>
    <property type="match status" value="1"/>
</dbReference>
<keyword evidence="2" id="KW-0238">DNA-binding</keyword>
<evidence type="ECO:0000313" key="6">
    <source>
        <dbReference type="EMBL" id="ANY84902.1"/>
    </source>
</evidence>
<dbReference type="Gene3D" id="1.10.10.60">
    <property type="entry name" value="Homeodomain-like"/>
    <property type="match status" value="1"/>
</dbReference>
<evidence type="ECO:0000256" key="1">
    <source>
        <dbReference type="ARBA" id="ARBA00023015"/>
    </source>
</evidence>
<name>A0A1B2EY94_9HYPH</name>
<accession>A0A1B2EY94</accession>
<dbReference type="PANTHER" id="PTHR47894:SF1">
    <property type="entry name" value="HTH-TYPE TRANSCRIPTIONAL REGULATOR VQSM"/>
    <property type="match status" value="1"/>
</dbReference>
<feature type="domain" description="HTH araC/xylS-type" evidence="5">
    <location>
        <begin position="23"/>
        <end position="121"/>
    </location>
</feature>
<evidence type="ECO:0000256" key="3">
    <source>
        <dbReference type="ARBA" id="ARBA00023163"/>
    </source>
</evidence>
<keyword evidence="6" id="KW-0614">Plasmid</keyword>
<evidence type="ECO:0000259" key="5">
    <source>
        <dbReference type="PROSITE" id="PS01124"/>
    </source>
</evidence>
<evidence type="ECO:0000256" key="2">
    <source>
        <dbReference type="ARBA" id="ARBA00023125"/>
    </source>
</evidence>
<dbReference type="InterPro" id="IPR009057">
    <property type="entry name" value="Homeodomain-like_sf"/>
</dbReference>
<evidence type="ECO:0000256" key="4">
    <source>
        <dbReference type="SAM" id="MobiDB-lite"/>
    </source>
</evidence>